<reference evidence="2" key="1">
    <citation type="submission" date="2018-02" db="EMBL/GenBank/DDBJ databases">
        <title>Rhizophora mucronata_Transcriptome.</title>
        <authorList>
            <person name="Meera S.P."/>
            <person name="Sreeshan A."/>
            <person name="Augustine A."/>
        </authorList>
    </citation>
    <scope>NUCLEOTIDE SEQUENCE</scope>
    <source>
        <tissue evidence="2">Leaf</tissue>
    </source>
</reference>
<sequence length="20" mass="2327">MPFVGSREEQERGSVSVWFV</sequence>
<dbReference type="AlphaFoldDB" id="A0A2P2JK42"/>
<organism evidence="2">
    <name type="scientific">Rhizophora mucronata</name>
    <name type="common">Asiatic mangrove</name>
    <dbReference type="NCBI Taxonomy" id="61149"/>
    <lineage>
        <taxon>Eukaryota</taxon>
        <taxon>Viridiplantae</taxon>
        <taxon>Streptophyta</taxon>
        <taxon>Embryophyta</taxon>
        <taxon>Tracheophyta</taxon>
        <taxon>Spermatophyta</taxon>
        <taxon>Magnoliopsida</taxon>
        <taxon>eudicotyledons</taxon>
        <taxon>Gunneridae</taxon>
        <taxon>Pentapetalae</taxon>
        <taxon>rosids</taxon>
        <taxon>fabids</taxon>
        <taxon>Malpighiales</taxon>
        <taxon>Rhizophoraceae</taxon>
        <taxon>Rhizophora</taxon>
    </lineage>
</organism>
<evidence type="ECO:0000313" key="2">
    <source>
        <dbReference type="EMBL" id="MBW93863.1"/>
    </source>
</evidence>
<feature type="compositionally biased region" description="Basic and acidic residues" evidence="1">
    <location>
        <begin position="1"/>
        <end position="12"/>
    </location>
</feature>
<name>A0A2P2JK42_RHIMU</name>
<proteinExistence type="predicted"/>
<accession>A0A2P2JK42</accession>
<feature type="region of interest" description="Disordered" evidence="1">
    <location>
        <begin position="1"/>
        <end position="20"/>
    </location>
</feature>
<protein>
    <submittedName>
        <fullName evidence="2">Uncharacterized protein</fullName>
    </submittedName>
</protein>
<evidence type="ECO:0000256" key="1">
    <source>
        <dbReference type="SAM" id="MobiDB-lite"/>
    </source>
</evidence>
<dbReference type="EMBL" id="GGEC01013380">
    <property type="protein sequence ID" value="MBW93863.1"/>
    <property type="molecule type" value="Transcribed_RNA"/>
</dbReference>